<dbReference type="InParanoid" id="A0A0D0AG69"/>
<name>A0A0D0AG69_9AGAM</name>
<feature type="non-terminal residue" evidence="1">
    <location>
        <position position="74"/>
    </location>
</feature>
<protein>
    <submittedName>
        <fullName evidence="1">Uncharacterized protein</fullName>
    </submittedName>
</protein>
<dbReference type="AlphaFoldDB" id="A0A0D0AG69"/>
<evidence type="ECO:0000313" key="1">
    <source>
        <dbReference type="EMBL" id="KIK33222.1"/>
    </source>
</evidence>
<dbReference type="EMBL" id="KN835993">
    <property type="protein sequence ID" value="KIK33222.1"/>
    <property type="molecule type" value="Genomic_DNA"/>
</dbReference>
<dbReference type="HOGENOM" id="CLU_006344_15_2_1"/>
<keyword evidence="2" id="KW-1185">Reference proteome</keyword>
<accession>A0A0D0AG69</accession>
<dbReference type="OrthoDB" id="2679880at2759"/>
<gene>
    <name evidence="1" type="ORF">CY34DRAFT_63488</name>
</gene>
<reference evidence="1 2" key="1">
    <citation type="submission" date="2014-04" db="EMBL/GenBank/DDBJ databases">
        <authorList>
            <consortium name="DOE Joint Genome Institute"/>
            <person name="Kuo A."/>
            <person name="Ruytinx J."/>
            <person name="Rineau F."/>
            <person name="Colpaert J."/>
            <person name="Kohler A."/>
            <person name="Nagy L.G."/>
            <person name="Floudas D."/>
            <person name="Copeland A."/>
            <person name="Barry K.W."/>
            <person name="Cichocki N."/>
            <person name="Veneault-Fourrey C."/>
            <person name="LaButti K."/>
            <person name="Lindquist E.A."/>
            <person name="Lipzen A."/>
            <person name="Lundell T."/>
            <person name="Morin E."/>
            <person name="Murat C."/>
            <person name="Sun H."/>
            <person name="Tunlid A."/>
            <person name="Henrissat B."/>
            <person name="Grigoriev I.V."/>
            <person name="Hibbett D.S."/>
            <person name="Martin F."/>
            <person name="Nordberg H.P."/>
            <person name="Cantor M.N."/>
            <person name="Hua S.X."/>
        </authorList>
    </citation>
    <scope>NUCLEOTIDE SEQUENCE [LARGE SCALE GENOMIC DNA]</scope>
    <source>
        <strain evidence="1 2">UH-Slu-Lm8-n1</strain>
    </source>
</reference>
<evidence type="ECO:0000313" key="2">
    <source>
        <dbReference type="Proteomes" id="UP000054485"/>
    </source>
</evidence>
<sequence>ERNRAHTVSELALELLIPRLLNMLSHFLFAQLNPNDPCDPSKIPLATCPRYDERINIFNSACSRFFAPNDLSGI</sequence>
<dbReference type="Proteomes" id="UP000054485">
    <property type="component" value="Unassembled WGS sequence"/>
</dbReference>
<organism evidence="1 2">
    <name type="scientific">Suillus luteus UH-Slu-Lm8-n1</name>
    <dbReference type="NCBI Taxonomy" id="930992"/>
    <lineage>
        <taxon>Eukaryota</taxon>
        <taxon>Fungi</taxon>
        <taxon>Dikarya</taxon>
        <taxon>Basidiomycota</taxon>
        <taxon>Agaricomycotina</taxon>
        <taxon>Agaricomycetes</taxon>
        <taxon>Agaricomycetidae</taxon>
        <taxon>Boletales</taxon>
        <taxon>Suillineae</taxon>
        <taxon>Suillaceae</taxon>
        <taxon>Suillus</taxon>
    </lineage>
</organism>
<feature type="non-terminal residue" evidence="1">
    <location>
        <position position="1"/>
    </location>
</feature>
<proteinExistence type="predicted"/>
<reference evidence="2" key="2">
    <citation type="submission" date="2015-01" db="EMBL/GenBank/DDBJ databases">
        <title>Evolutionary Origins and Diversification of the Mycorrhizal Mutualists.</title>
        <authorList>
            <consortium name="DOE Joint Genome Institute"/>
            <consortium name="Mycorrhizal Genomics Consortium"/>
            <person name="Kohler A."/>
            <person name="Kuo A."/>
            <person name="Nagy L.G."/>
            <person name="Floudas D."/>
            <person name="Copeland A."/>
            <person name="Barry K.W."/>
            <person name="Cichocki N."/>
            <person name="Veneault-Fourrey C."/>
            <person name="LaButti K."/>
            <person name="Lindquist E.A."/>
            <person name="Lipzen A."/>
            <person name="Lundell T."/>
            <person name="Morin E."/>
            <person name="Murat C."/>
            <person name="Riley R."/>
            <person name="Ohm R."/>
            <person name="Sun H."/>
            <person name="Tunlid A."/>
            <person name="Henrissat B."/>
            <person name="Grigoriev I.V."/>
            <person name="Hibbett D.S."/>
            <person name="Martin F."/>
        </authorList>
    </citation>
    <scope>NUCLEOTIDE SEQUENCE [LARGE SCALE GENOMIC DNA]</scope>
    <source>
        <strain evidence="2">UH-Slu-Lm8-n1</strain>
    </source>
</reference>
<dbReference type="STRING" id="930992.A0A0D0AG69"/>